<dbReference type="PANTHER" id="PTHR22642">
    <property type="entry name" value="IMIDAZOLONEPROPIONASE"/>
    <property type="match status" value="1"/>
</dbReference>
<dbReference type="InParanoid" id="A0A409WHH5"/>
<dbReference type="Pfam" id="PF07969">
    <property type="entry name" value="Amidohydro_3"/>
    <property type="match status" value="1"/>
</dbReference>
<dbReference type="GO" id="GO:0016810">
    <property type="term" value="F:hydrolase activity, acting on carbon-nitrogen (but not peptide) bonds"/>
    <property type="evidence" value="ECO:0007669"/>
    <property type="project" value="InterPro"/>
</dbReference>
<feature type="domain" description="Amidohydrolase 3" evidence="2">
    <location>
        <begin position="155"/>
        <end position="641"/>
    </location>
</feature>
<evidence type="ECO:0000313" key="4">
    <source>
        <dbReference type="Proteomes" id="UP000283269"/>
    </source>
</evidence>
<reference evidence="3 4" key="1">
    <citation type="journal article" date="2018" name="Evol. Lett.">
        <title>Horizontal gene cluster transfer increased hallucinogenic mushroom diversity.</title>
        <authorList>
            <person name="Reynolds H.T."/>
            <person name="Vijayakumar V."/>
            <person name="Gluck-Thaler E."/>
            <person name="Korotkin H.B."/>
            <person name="Matheny P.B."/>
            <person name="Slot J.C."/>
        </authorList>
    </citation>
    <scope>NUCLEOTIDE SEQUENCE [LARGE SCALE GENOMIC DNA]</scope>
    <source>
        <strain evidence="3 4">2631</strain>
    </source>
</reference>
<dbReference type="InterPro" id="IPR011059">
    <property type="entry name" value="Metal-dep_hydrolase_composite"/>
</dbReference>
<keyword evidence="4" id="KW-1185">Reference proteome</keyword>
<name>A0A409WHH5_PSICY</name>
<keyword evidence="1" id="KW-1133">Transmembrane helix</keyword>
<dbReference type="SUPFAM" id="SSF51338">
    <property type="entry name" value="Composite domain of metallo-dependent hydrolases"/>
    <property type="match status" value="1"/>
</dbReference>
<dbReference type="Gene3D" id="2.30.40.10">
    <property type="entry name" value="Urease, subunit C, domain 1"/>
    <property type="match status" value="1"/>
</dbReference>
<dbReference type="STRING" id="93625.A0A409WHH5"/>
<evidence type="ECO:0000256" key="1">
    <source>
        <dbReference type="SAM" id="Phobius"/>
    </source>
</evidence>
<comment type="caution">
    <text evidence="3">The sequence shown here is derived from an EMBL/GenBank/DDBJ whole genome shotgun (WGS) entry which is preliminary data.</text>
</comment>
<dbReference type="SUPFAM" id="SSF51556">
    <property type="entry name" value="Metallo-dependent hydrolases"/>
    <property type="match status" value="1"/>
</dbReference>
<protein>
    <recommendedName>
        <fullName evidence="2">Amidohydrolase 3 domain-containing protein</fullName>
    </recommendedName>
</protein>
<gene>
    <name evidence="3" type="ORF">CVT25_015367</name>
</gene>
<feature type="transmembrane region" description="Helical" evidence="1">
    <location>
        <begin position="29"/>
        <end position="50"/>
    </location>
</feature>
<keyword evidence="1" id="KW-0812">Transmembrane</keyword>
<accession>A0A409WHH5</accession>
<dbReference type="Gene3D" id="3.20.20.140">
    <property type="entry name" value="Metal-dependent hydrolases"/>
    <property type="match status" value="1"/>
</dbReference>
<dbReference type="InterPro" id="IPR033932">
    <property type="entry name" value="YtcJ-like"/>
</dbReference>
<evidence type="ECO:0000313" key="3">
    <source>
        <dbReference type="EMBL" id="PPQ77880.1"/>
    </source>
</evidence>
<sequence length="644" mass="71312">MQSKHKLQSASPPTDSRTTRARINLSQRWLVATIALGVSALVLFNNSAWIGSYTICSKSKNIYTVDPSNPRIECITVRGREISQVGNYGEFLRLSNRRIALRRIVGSSRSDPKIIAESIARSQIYLTEAVGLLPSWITRHMRIGGRIIQLDESSVLVPGLADAHAHIIENGYMRQLPLMGSQSIQEVVDRIKAYILAHPEVMSEKSHWIEGMGWDQTKWPGAQFPTASDLDEDPLLKGRLISLTRIDGHARWVSLAVLELMQKDMPQKVEGGLIVRDKQGNPTGIFVDNAMSLIPVPPWSETQLTNFFDMTIKEALSYGLTSIHDAGSSPDHIKFFKKYSHMRADAGTLSTRLYIMGKVDSEEYWGDQIPRLHDYGKHGRLNIRGIKIVADGALGSWGAALFKPYSDNSDTRGLMLSSPDTLSKLIHQFWKDGWQTNIHCIGDRANHEILNIFEDIIERRGGNVSEWRPRIEHAQIITPKDLTRMKRLGVIASVQPTHATSDMWFAETRLGPHRIKGAYAFQALLKASPSGVLPLGSDFPIEGVNPLLGFYAAVSRLSVDGTSPHGAGGWFPDQLLTREQALKGMTLDAAYASFAEQSLGSLTPGKKADFAVFDKNIMQVPVSEILGAKVIATIVDGVVMYGTL</sequence>
<organism evidence="3 4">
    <name type="scientific">Psilocybe cyanescens</name>
    <dbReference type="NCBI Taxonomy" id="93625"/>
    <lineage>
        <taxon>Eukaryota</taxon>
        <taxon>Fungi</taxon>
        <taxon>Dikarya</taxon>
        <taxon>Basidiomycota</taxon>
        <taxon>Agaricomycotina</taxon>
        <taxon>Agaricomycetes</taxon>
        <taxon>Agaricomycetidae</taxon>
        <taxon>Agaricales</taxon>
        <taxon>Agaricineae</taxon>
        <taxon>Strophariaceae</taxon>
        <taxon>Psilocybe</taxon>
    </lineage>
</organism>
<keyword evidence="1" id="KW-0472">Membrane</keyword>
<dbReference type="EMBL" id="NHYD01003432">
    <property type="protein sequence ID" value="PPQ77880.1"/>
    <property type="molecule type" value="Genomic_DNA"/>
</dbReference>
<dbReference type="AlphaFoldDB" id="A0A409WHH5"/>
<dbReference type="OrthoDB" id="3501663at2759"/>
<dbReference type="PANTHER" id="PTHR22642:SF2">
    <property type="entry name" value="PROTEIN LONG AFTER FAR-RED 3"/>
    <property type="match status" value="1"/>
</dbReference>
<dbReference type="InterPro" id="IPR032466">
    <property type="entry name" value="Metal_Hydrolase"/>
</dbReference>
<evidence type="ECO:0000259" key="2">
    <source>
        <dbReference type="Pfam" id="PF07969"/>
    </source>
</evidence>
<dbReference type="InterPro" id="IPR013108">
    <property type="entry name" value="Amidohydro_3"/>
</dbReference>
<proteinExistence type="predicted"/>
<dbReference type="Proteomes" id="UP000283269">
    <property type="component" value="Unassembled WGS sequence"/>
</dbReference>
<dbReference type="Gene3D" id="3.10.310.70">
    <property type="match status" value="1"/>
</dbReference>
<dbReference type="CDD" id="cd01300">
    <property type="entry name" value="YtcJ_like"/>
    <property type="match status" value="1"/>
</dbReference>